<dbReference type="Proteomes" id="UP001630127">
    <property type="component" value="Unassembled WGS sequence"/>
</dbReference>
<dbReference type="EMBL" id="JBJUIK010000003">
    <property type="protein sequence ID" value="KAL3533037.1"/>
    <property type="molecule type" value="Genomic_DNA"/>
</dbReference>
<reference evidence="1 2" key="1">
    <citation type="submission" date="2024-11" db="EMBL/GenBank/DDBJ databases">
        <title>A near-complete genome assembly of Cinchona calisaya.</title>
        <authorList>
            <person name="Lian D.C."/>
            <person name="Zhao X.W."/>
            <person name="Wei L."/>
        </authorList>
    </citation>
    <scope>NUCLEOTIDE SEQUENCE [LARGE SCALE GENOMIC DNA]</scope>
    <source>
        <tissue evidence="1">Nenye</tissue>
    </source>
</reference>
<proteinExistence type="predicted"/>
<comment type="caution">
    <text evidence="1">The sequence shown here is derived from an EMBL/GenBank/DDBJ whole genome shotgun (WGS) entry which is preliminary data.</text>
</comment>
<evidence type="ECO:0000313" key="1">
    <source>
        <dbReference type="EMBL" id="KAL3533037.1"/>
    </source>
</evidence>
<dbReference type="AlphaFoldDB" id="A0ABD3APL9"/>
<organism evidence="1 2">
    <name type="scientific">Cinchona calisaya</name>
    <dbReference type="NCBI Taxonomy" id="153742"/>
    <lineage>
        <taxon>Eukaryota</taxon>
        <taxon>Viridiplantae</taxon>
        <taxon>Streptophyta</taxon>
        <taxon>Embryophyta</taxon>
        <taxon>Tracheophyta</taxon>
        <taxon>Spermatophyta</taxon>
        <taxon>Magnoliopsida</taxon>
        <taxon>eudicotyledons</taxon>
        <taxon>Gunneridae</taxon>
        <taxon>Pentapetalae</taxon>
        <taxon>asterids</taxon>
        <taxon>lamiids</taxon>
        <taxon>Gentianales</taxon>
        <taxon>Rubiaceae</taxon>
        <taxon>Cinchonoideae</taxon>
        <taxon>Cinchoneae</taxon>
        <taxon>Cinchona</taxon>
    </lineage>
</organism>
<evidence type="ECO:0000313" key="2">
    <source>
        <dbReference type="Proteomes" id="UP001630127"/>
    </source>
</evidence>
<gene>
    <name evidence="1" type="ORF">ACH5RR_006558</name>
</gene>
<protein>
    <submittedName>
        <fullName evidence="1">Uncharacterized protein</fullName>
    </submittedName>
</protein>
<accession>A0ABD3APL9</accession>
<keyword evidence="2" id="KW-1185">Reference proteome</keyword>
<name>A0ABD3APL9_9GENT</name>
<sequence>MHQYEGFLLNRQEQHGVSVDLYDLSNSHEVLIGSILGPMIHPYIAEDVKCHCPWYSFIKLITDAAVVKQAGKFGIGVAAWDSEGSLLAAWSSIAKAVLM</sequence>